<organism evidence="1 2">
    <name type="scientific">Durusdinium trenchii</name>
    <dbReference type="NCBI Taxonomy" id="1381693"/>
    <lineage>
        <taxon>Eukaryota</taxon>
        <taxon>Sar</taxon>
        <taxon>Alveolata</taxon>
        <taxon>Dinophyceae</taxon>
        <taxon>Suessiales</taxon>
        <taxon>Symbiodiniaceae</taxon>
        <taxon>Durusdinium</taxon>
    </lineage>
</organism>
<evidence type="ECO:0000313" key="1">
    <source>
        <dbReference type="EMBL" id="CAK9062959.1"/>
    </source>
</evidence>
<dbReference type="InterPro" id="IPR021440">
    <property type="entry name" value="DUF3089"/>
</dbReference>
<dbReference type="EMBL" id="CAXAMM010028524">
    <property type="protein sequence ID" value="CAK9062959.1"/>
    <property type="molecule type" value="Genomic_DNA"/>
</dbReference>
<evidence type="ECO:0000313" key="2">
    <source>
        <dbReference type="Proteomes" id="UP001642464"/>
    </source>
</evidence>
<dbReference type="InterPro" id="IPR029058">
    <property type="entry name" value="AB_hydrolase_fold"/>
</dbReference>
<protein>
    <submittedName>
        <fullName evidence="1">ANK_REP_REGION domain-containing protein</fullName>
    </submittedName>
</protein>
<feature type="non-terminal residue" evidence="1">
    <location>
        <position position="1"/>
    </location>
</feature>
<accession>A0ABP0NJJ8</accession>
<sequence>SYSAPNTNRWSSRCAMGNQESCCGCCRRIRARWFYRLDGEVLASDPPDFGQAMYWLAHPTHHPRRVDECLPKIAYTIQADGSVQQEDMKESDCQTTAPADLFYLHGTMEGFGNRASINRYDQEMWRGFNTRHQMTACTAFTSACRAFAPLYRQAAMGGSWDLAYQDVLAAFEHFLSETGDRPFVLAGHSQGSMHIIRLVKDRIAPDQALMPRLVAIHAPGMGQWIEPSPVPVATGSSCVDGTSVALWAAATPQADRKWTLIGFTTGGKGFADFANPGAWGDTRGTLLPDDETRLPVLYRNFVERAEVLDGLLRVHHHPAMADKMQKLHSGHQDLHPYDIHLFWANVRERVKQQVAFHLRNQ</sequence>
<dbReference type="Pfam" id="PF11288">
    <property type="entry name" value="DUF3089"/>
    <property type="match status" value="1"/>
</dbReference>
<name>A0ABP0NJJ8_9DINO</name>
<keyword evidence="2" id="KW-1185">Reference proteome</keyword>
<dbReference type="Gene3D" id="3.40.50.1820">
    <property type="entry name" value="alpha/beta hydrolase"/>
    <property type="match status" value="1"/>
</dbReference>
<reference evidence="1 2" key="1">
    <citation type="submission" date="2024-02" db="EMBL/GenBank/DDBJ databases">
        <authorList>
            <person name="Chen Y."/>
            <person name="Shah S."/>
            <person name="Dougan E. K."/>
            <person name="Thang M."/>
            <person name="Chan C."/>
        </authorList>
    </citation>
    <scope>NUCLEOTIDE SEQUENCE [LARGE SCALE GENOMIC DNA]</scope>
</reference>
<proteinExistence type="predicted"/>
<gene>
    <name evidence="1" type="ORF">SCF082_LOCUS32690</name>
</gene>
<comment type="caution">
    <text evidence="1">The sequence shown here is derived from an EMBL/GenBank/DDBJ whole genome shotgun (WGS) entry which is preliminary data.</text>
</comment>
<dbReference type="Proteomes" id="UP001642464">
    <property type="component" value="Unassembled WGS sequence"/>
</dbReference>
<dbReference type="SUPFAM" id="SSF53474">
    <property type="entry name" value="alpha/beta-Hydrolases"/>
    <property type="match status" value="1"/>
</dbReference>